<dbReference type="Proteomes" id="UP000419144">
    <property type="component" value="Unassembled WGS sequence"/>
</dbReference>
<protein>
    <submittedName>
        <fullName evidence="2">Uncharacterized protein</fullName>
    </submittedName>
</protein>
<evidence type="ECO:0000313" key="2">
    <source>
        <dbReference type="EMBL" id="GET92844.1"/>
    </source>
</evidence>
<comment type="caution">
    <text evidence="2">The sequence shown here is derived from an EMBL/GenBank/DDBJ whole genome shotgun (WGS) entry which is preliminary data.</text>
</comment>
<feature type="compositionally biased region" description="Polar residues" evidence="1">
    <location>
        <begin position="38"/>
        <end position="47"/>
    </location>
</feature>
<keyword evidence="3" id="KW-1185">Reference proteome</keyword>
<name>A0A640KV09_LEITA</name>
<dbReference type="VEuPathDB" id="TriTrypDB:LtaPh_3533100"/>
<sequence length="188" mass="21226">MTTEVVDEEWQEGVDEFFAEFSLSASGEKSTRRKNAEAHQTSVAQSQKKAENREFDRAESAEEARRRITATVISRATAKELKAATRKAKKNQRMTHTKPNGGAASVKSGLSSASFSEKRHSSLSAASLPPSLEEHDSTTQQAEAEPSSSCFSKKRRKIDAKFSRKLARREAEEEHRVKYRRVLRKQRR</sequence>
<feature type="region of interest" description="Disordered" evidence="1">
    <location>
        <begin position="24"/>
        <end position="188"/>
    </location>
</feature>
<feature type="compositionally biased region" description="Basic residues" evidence="1">
    <location>
        <begin position="152"/>
        <end position="167"/>
    </location>
</feature>
<dbReference type="AlphaFoldDB" id="A0A640KV09"/>
<accession>A0A640KV09</accession>
<reference evidence="2" key="1">
    <citation type="submission" date="2019-11" db="EMBL/GenBank/DDBJ databases">
        <title>Leishmania tarentolae CDS.</title>
        <authorList>
            <person name="Goto Y."/>
            <person name="Yamagishi J."/>
        </authorList>
    </citation>
    <scope>NUCLEOTIDE SEQUENCE [LARGE SCALE GENOMIC DNA]</scope>
    <source>
        <strain evidence="2">Parrot Tar II</strain>
    </source>
</reference>
<proteinExistence type="predicted"/>
<feature type="compositionally biased region" description="Basic and acidic residues" evidence="1">
    <location>
        <begin position="48"/>
        <end position="66"/>
    </location>
</feature>
<dbReference type="EMBL" id="BLBS01000056">
    <property type="protein sequence ID" value="GET92844.1"/>
    <property type="molecule type" value="Genomic_DNA"/>
</dbReference>
<evidence type="ECO:0000256" key="1">
    <source>
        <dbReference type="SAM" id="MobiDB-lite"/>
    </source>
</evidence>
<feature type="compositionally biased region" description="Basic residues" evidence="1">
    <location>
        <begin position="84"/>
        <end position="96"/>
    </location>
</feature>
<feature type="compositionally biased region" description="Basic residues" evidence="1">
    <location>
        <begin position="177"/>
        <end position="188"/>
    </location>
</feature>
<organism evidence="2 3">
    <name type="scientific">Leishmania tarentolae</name>
    <name type="common">Sauroleishmania tarentolae</name>
    <dbReference type="NCBI Taxonomy" id="5689"/>
    <lineage>
        <taxon>Eukaryota</taxon>
        <taxon>Discoba</taxon>
        <taxon>Euglenozoa</taxon>
        <taxon>Kinetoplastea</taxon>
        <taxon>Metakinetoplastina</taxon>
        <taxon>Trypanosomatida</taxon>
        <taxon>Trypanosomatidae</taxon>
        <taxon>Leishmaniinae</taxon>
        <taxon>Leishmania</taxon>
        <taxon>lizard Leishmania</taxon>
    </lineage>
</organism>
<dbReference type="OrthoDB" id="266772at2759"/>
<feature type="compositionally biased region" description="Low complexity" evidence="1">
    <location>
        <begin position="122"/>
        <end position="131"/>
    </location>
</feature>
<feature type="compositionally biased region" description="Polar residues" evidence="1">
    <location>
        <begin position="138"/>
        <end position="151"/>
    </location>
</feature>
<gene>
    <name evidence="2" type="ORF">LtaPh_3533100</name>
</gene>
<evidence type="ECO:0000313" key="3">
    <source>
        <dbReference type="Proteomes" id="UP000419144"/>
    </source>
</evidence>